<evidence type="ECO:0000313" key="1">
    <source>
        <dbReference type="EMBL" id="JAE02168.1"/>
    </source>
</evidence>
<proteinExistence type="predicted"/>
<organism evidence="1">
    <name type="scientific">Arundo donax</name>
    <name type="common">Giant reed</name>
    <name type="synonym">Donax arundinaceus</name>
    <dbReference type="NCBI Taxonomy" id="35708"/>
    <lineage>
        <taxon>Eukaryota</taxon>
        <taxon>Viridiplantae</taxon>
        <taxon>Streptophyta</taxon>
        <taxon>Embryophyta</taxon>
        <taxon>Tracheophyta</taxon>
        <taxon>Spermatophyta</taxon>
        <taxon>Magnoliopsida</taxon>
        <taxon>Liliopsida</taxon>
        <taxon>Poales</taxon>
        <taxon>Poaceae</taxon>
        <taxon>PACMAD clade</taxon>
        <taxon>Arundinoideae</taxon>
        <taxon>Arundineae</taxon>
        <taxon>Arundo</taxon>
    </lineage>
</organism>
<reference evidence="1" key="1">
    <citation type="submission" date="2014-09" db="EMBL/GenBank/DDBJ databases">
        <authorList>
            <person name="Magalhaes I.L.F."/>
            <person name="Oliveira U."/>
            <person name="Santos F.R."/>
            <person name="Vidigal T.H.D.A."/>
            <person name="Brescovit A.D."/>
            <person name="Santos A.J."/>
        </authorList>
    </citation>
    <scope>NUCLEOTIDE SEQUENCE</scope>
    <source>
        <tissue evidence="1">Shoot tissue taken approximately 20 cm above the soil surface</tissue>
    </source>
</reference>
<dbReference type="AlphaFoldDB" id="A0A0A9F1L8"/>
<protein>
    <submittedName>
        <fullName evidence="1">Uncharacterized protein</fullName>
    </submittedName>
</protein>
<reference evidence="1" key="2">
    <citation type="journal article" date="2015" name="Data Brief">
        <title>Shoot transcriptome of the giant reed, Arundo donax.</title>
        <authorList>
            <person name="Barrero R.A."/>
            <person name="Guerrero F.D."/>
            <person name="Moolhuijzen P."/>
            <person name="Goolsby J.A."/>
            <person name="Tidwell J."/>
            <person name="Bellgard S.E."/>
            <person name="Bellgard M.I."/>
        </authorList>
    </citation>
    <scope>NUCLEOTIDE SEQUENCE</scope>
    <source>
        <tissue evidence="1">Shoot tissue taken approximately 20 cm above the soil surface</tissue>
    </source>
</reference>
<dbReference type="EMBL" id="GBRH01195728">
    <property type="protein sequence ID" value="JAE02168.1"/>
    <property type="molecule type" value="Transcribed_RNA"/>
</dbReference>
<accession>A0A0A9F1L8</accession>
<sequence>MRPLFSWKRWMNRANCKD</sequence>
<name>A0A0A9F1L8_ARUDO</name>